<dbReference type="Ensembl" id="ENSSRHT00000065377.1">
    <property type="protein sequence ID" value="ENSSRHP00000063615.1"/>
    <property type="gene ID" value="ENSSRHG00000031698.1"/>
</dbReference>
<keyword evidence="3 9" id="KW-0217">Developmental protein</keyword>
<proteinExistence type="inferred from homology"/>
<dbReference type="GO" id="GO:0005125">
    <property type="term" value="F:cytokine activity"/>
    <property type="evidence" value="ECO:0007669"/>
    <property type="project" value="TreeGrafter"/>
</dbReference>
<keyword evidence="4" id="KW-0964">Secreted</keyword>
<evidence type="ECO:0000313" key="11">
    <source>
        <dbReference type="Proteomes" id="UP000472270"/>
    </source>
</evidence>
<evidence type="ECO:0000256" key="6">
    <source>
        <dbReference type="ARBA" id="ARBA00022687"/>
    </source>
</evidence>
<dbReference type="GO" id="GO:0060070">
    <property type="term" value="P:canonical Wnt signaling pathway"/>
    <property type="evidence" value="ECO:0007669"/>
    <property type="project" value="TreeGrafter"/>
</dbReference>
<protein>
    <recommendedName>
        <fullName evidence="9">Protein Wnt</fullName>
    </recommendedName>
</protein>
<evidence type="ECO:0000256" key="2">
    <source>
        <dbReference type="ARBA" id="ARBA00005683"/>
    </source>
</evidence>
<evidence type="ECO:0000256" key="5">
    <source>
        <dbReference type="ARBA" id="ARBA00022530"/>
    </source>
</evidence>
<dbReference type="GO" id="GO:0005615">
    <property type="term" value="C:extracellular space"/>
    <property type="evidence" value="ECO:0007669"/>
    <property type="project" value="TreeGrafter"/>
</dbReference>
<accession>A0A673KJV7</accession>
<reference evidence="10" key="2">
    <citation type="submission" date="2025-09" db="UniProtKB">
        <authorList>
            <consortium name="Ensembl"/>
        </authorList>
    </citation>
    <scope>IDENTIFICATION</scope>
</reference>
<keyword evidence="6 9" id="KW-0879">Wnt signaling pathway</keyword>
<comment type="function">
    <text evidence="9">Ligand for members of the frizzled family of seven transmembrane receptors.</text>
</comment>
<evidence type="ECO:0000256" key="4">
    <source>
        <dbReference type="ARBA" id="ARBA00022525"/>
    </source>
</evidence>
<comment type="subcellular location">
    <subcellularLocation>
        <location evidence="1 9">Secreted</location>
        <location evidence="1 9">Extracellular space</location>
        <location evidence="1 9">Extracellular matrix</location>
    </subcellularLocation>
</comment>
<organism evidence="10 11">
    <name type="scientific">Sinocyclocheilus rhinocerous</name>
    <dbReference type="NCBI Taxonomy" id="307959"/>
    <lineage>
        <taxon>Eukaryota</taxon>
        <taxon>Metazoa</taxon>
        <taxon>Chordata</taxon>
        <taxon>Craniata</taxon>
        <taxon>Vertebrata</taxon>
        <taxon>Euteleostomi</taxon>
        <taxon>Actinopterygii</taxon>
        <taxon>Neopterygii</taxon>
        <taxon>Teleostei</taxon>
        <taxon>Ostariophysi</taxon>
        <taxon>Cypriniformes</taxon>
        <taxon>Cyprinidae</taxon>
        <taxon>Cyprininae</taxon>
        <taxon>Sinocyclocheilus</taxon>
    </lineage>
</organism>
<comment type="similarity">
    <text evidence="2 9">Belongs to the Wnt family.</text>
</comment>
<evidence type="ECO:0000256" key="9">
    <source>
        <dbReference type="RuleBase" id="RU003500"/>
    </source>
</evidence>
<sequence length="104" mass="12091">KLSPFPRAWLWHFNPGRQERRTLGCAHLPLSHKQKELCARKPHLLPSIKEGARLGITECQTQFKHERWNCSTRRDPNVFGYELTSGMHATCHTEMVVILSDSFH</sequence>
<dbReference type="GO" id="GO:0030182">
    <property type="term" value="P:neuron differentiation"/>
    <property type="evidence" value="ECO:0007669"/>
    <property type="project" value="TreeGrafter"/>
</dbReference>
<dbReference type="PANTHER" id="PTHR12027">
    <property type="entry name" value="WNT RELATED"/>
    <property type="match status" value="1"/>
</dbReference>
<reference evidence="10" key="1">
    <citation type="submission" date="2025-08" db="UniProtKB">
        <authorList>
            <consortium name="Ensembl"/>
        </authorList>
    </citation>
    <scope>IDENTIFICATION</scope>
</reference>
<name>A0A673KJV7_9TELE</name>
<dbReference type="PANTHER" id="PTHR12027:SF70">
    <property type="entry name" value="PROTEIN WNT-16"/>
    <property type="match status" value="1"/>
</dbReference>
<evidence type="ECO:0000256" key="1">
    <source>
        <dbReference type="ARBA" id="ARBA00004498"/>
    </source>
</evidence>
<keyword evidence="11" id="KW-1185">Reference proteome</keyword>
<keyword evidence="7" id="KW-1015">Disulfide bond</keyword>
<dbReference type="AlphaFoldDB" id="A0A673KJV7"/>
<dbReference type="GO" id="GO:0045165">
    <property type="term" value="P:cell fate commitment"/>
    <property type="evidence" value="ECO:0007669"/>
    <property type="project" value="TreeGrafter"/>
</dbReference>
<dbReference type="GO" id="GO:0005109">
    <property type="term" value="F:frizzled binding"/>
    <property type="evidence" value="ECO:0007669"/>
    <property type="project" value="TreeGrafter"/>
</dbReference>
<evidence type="ECO:0000313" key="10">
    <source>
        <dbReference type="Ensembl" id="ENSSRHP00000063615.1"/>
    </source>
</evidence>
<evidence type="ECO:0000256" key="8">
    <source>
        <dbReference type="ARBA" id="ARBA00023288"/>
    </source>
</evidence>
<evidence type="ECO:0000256" key="3">
    <source>
        <dbReference type="ARBA" id="ARBA00022473"/>
    </source>
</evidence>
<dbReference type="Pfam" id="PF00110">
    <property type="entry name" value="wnt"/>
    <property type="match status" value="1"/>
</dbReference>
<dbReference type="InterPro" id="IPR005817">
    <property type="entry name" value="Wnt"/>
</dbReference>
<dbReference type="Proteomes" id="UP000472270">
    <property type="component" value="Unassembled WGS sequence"/>
</dbReference>
<keyword evidence="5" id="KW-0272">Extracellular matrix</keyword>
<evidence type="ECO:0000256" key="7">
    <source>
        <dbReference type="ARBA" id="ARBA00023157"/>
    </source>
</evidence>
<keyword evidence="8" id="KW-0449">Lipoprotein</keyword>